<name>A0A840A258_9CAUL</name>
<accession>A0A840A258</accession>
<evidence type="ECO:0000313" key="2">
    <source>
        <dbReference type="Proteomes" id="UP000530564"/>
    </source>
</evidence>
<organism evidence="1 2">
    <name type="scientific">Phenylobacterium haematophilum</name>
    <dbReference type="NCBI Taxonomy" id="98513"/>
    <lineage>
        <taxon>Bacteria</taxon>
        <taxon>Pseudomonadati</taxon>
        <taxon>Pseudomonadota</taxon>
        <taxon>Alphaproteobacteria</taxon>
        <taxon>Caulobacterales</taxon>
        <taxon>Caulobacteraceae</taxon>
        <taxon>Phenylobacterium</taxon>
    </lineage>
</organism>
<comment type="caution">
    <text evidence="1">The sequence shown here is derived from an EMBL/GenBank/DDBJ whole genome shotgun (WGS) entry which is preliminary data.</text>
</comment>
<dbReference type="AlphaFoldDB" id="A0A840A258"/>
<proteinExistence type="predicted"/>
<gene>
    <name evidence="1" type="ORF">GGQ61_002329</name>
</gene>
<keyword evidence="2" id="KW-1185">Reference proteome</keyword>
<dbReference type="RefSeq" id="WP_183772716.1">
    <property type="nucleotide sequence ID" value="NZ_JACIDK010000003.1"/>
</dbReference>
<dbReference type="EMBL" id="JACIDK010000003">
    <property type="protein sequence ID" value="MBB3891601.1"/>
    <property type="molecule type" value="Genomic_DNA"/>
</dbReference>
<sequence>MFKVEFHFLGEGLWSRAAPMTQTAATHLAKTLQDLGFADEARVVPSRPVESREEGRTFDVRV</sequence>
<evidence type="ECO:0000313" key="1">
    <source>
        <dbReference type="EMBL" id="MBB3891601.1"/>
    </source>
</evidence>
<reference evidence="1 2" key="1">
    <citation type="submission" date="2020-08" db="EMBL/GenBank/DDBJ databases">
        <title>Genomic Encyclopedia of Type Strains, Phase IV (KMG-IV): sequencing the most valuable type-strain genomes for metagenomic binning, comparative biology and taxonomic classification.</title>
        <authorList>
            <person name="Goeker M."/>
        </authorList>
    </citation>
    <scope>NUCLEOTIDE SEQUENCE [LARGE SCALE GENOMIC DNA]</scope>
    <source>
        <strain evidence="1 2">DSM 21793</strain>
    </source>
</reference>
<dbReference type="Proteomes" id="UP000530564">
    <property type="component" value="Unassembled WGS sequence"/>
</dbReference>
<protein>
    <submittedName>
        <fullName evidence="1">Uncharacterized protein</fullName>
    </submittedName>
</protein>